<evidence type="ECO:0000256" key="10">
    <source>
        <dbReference type="ARBA" id="ARBA00029362"/>
    </source>
</evidence>
<evidence type="ECO:0000256" key="5">
    <source>
        <dbReference type="ARBA" id="ARBA00022670"/>
    </source>
</evidence>
<evidence type="ECO:0000256" key="9">
    <source>
        <dbReference type="ARBA" id="ARBA00023006"/>
    </source>
</evidence>
<dbReference type="InterPro" id="IPR038765">
    <property type="entry name" value="Papain-like_cys_pep_sf"/>
</dbReference>
<evidence type="ECO:0000256" key="6">
    <source>
        <dbReference type="ARBA" id="ARBA00022801"/>
    </source>
</evidence>
<evidence type="ECO:0000256" key="3">
    <source>
        <dbReference type="ARBA" id="ARBA00022448"/>
    </source>
</evidence>
<name>A0A6M2DQI4_XENCH</name>
<dbReference type="GO" id="GO:0035973">
    <property type="term" value="P:aggrephagy"/>
    <property type="evidence" value="ECO:0007669"/>
    <property type="project" value="TreeGrafter"/>
</dbReference>
<feature type="domain" description="Peptidase C54 catalytic" evidence="12">
    <location>
        <begin position="110"/>
        <end position="419"/>
    </location>
</feature>
<dbReference type="GO" id="GO:0016485">
    <property type="term" value="P:protein processing"/>
    <property type="evidence" value="ECO:0007669"/>
    <property type="project" value="TreeGrafter"/>
</dbReference>
<evidence type="ECO:0000259" key="12">
    <source>
        <dbReference type="Pfam" id="PF03416"/>
    </source>
</evidence>
<keyword evidence="7" id="KW-0788">Thiol protease</keyword>
<dbReference type="InterPro" id="IPR046792">
    <property type="entry name" value="Peptidase_C54_cat"/>
</dbReference>
<evidence type="ECO:0000256" key="7">
    <source>
        <dbReference type="ARBA" id="ARBA00022807"/>
    </source>
</evidence>
<evidence type="ECO:0000313" key="13">
    <source>
        <dbReference type="EMBL" id="NOV48575.1"/>
    </source>
</evidence>
<dbReference type="EC" id="3.4.22.-" evidence="11"/>
<evidence type="ECO:0000256" key="2">
    <source>
        <dbReference type="ARBA" id="ARBA00010958"/>
    </source>
</evidence>
<dbReference type="EMBL" id="GIIL01004849">
    <property type="protein sequence ID" value="NOV48575.1"/>
    <property type="molecule type" value="Transcribed_RNA"/>
</dbReference>
<dbReference type="PANTHER" id="PTHR22624:SF52">
    <property type="entry name" value="CYSTEINE PROTEASE"/>
    <property type="match status" value="1"/>
</dbReference>
<evidence type="ECO:0000256" key="11">
    <source>
        <dbReference type="RuleBase" id="RU363115"/>
    </source>
</evidence>
<keyword evidence="9 11" id="KW-0072">Autophagy</keyword>
<keyword evidence="5 11" id="KW-0645">Protease</keyword>
<comment type="function">
    <text evidence="11">Cysteine protease that plays a key role in autophagy by mediating both proteolytic activation and delipidation of ATG8 family proteins.</text>
</comment>
<evidence type="ECO:0000256" key="8">
    <source>
        <dbReference type="ARBA" id="ARBA00022927"/>
    </source>
</evidence>
<comment type="subcellular location">
    <subcellularLocation>
        <location evidence="1 11">Cytoplasm</location>
    </subcellularLocation>
</comment>
<dbReference type="Pfam" id="PF03416">
    <property type="entry name" value="Peptidase_C54"/>
    <property type="match status" value="1"/>
</dbReference>
<keyword evidence="8 11" id="KW-0653">Protein transport</keyword>
<organism evidence="13">
    <name type="scientific">Xenopsylla cheopis</name>
    <name type="common">Oriental rat flea</name>
    <name type="synonym">Pulex cheopis</name>
    <dbReference type="NCBI Taxonomy" id="163159"/>
    <lineage>
        <taxon>Eukaryota</taxon>
        <taxon>Metazoa</taxon>
        <taxon>Ecdysozoa</taxon>
        <taxon>Arthropoda</taxon>
        <taxon>Hexapoda</taxon>
        <taxon>Insecta</taxon>
        <taxon>Pterygota</taxon>
        <taxon>Neoptera</taxon>
        <taxon>Endopterygota</taxon>
        <taxon>Siphonaptera</taxon>
        <taxon>Pulicidae</taxon>
        <taxon>Xenopsyllinae</taxon>
        <taxon>Xenopsylla</taxon>
    </lineage>
</organism>
<keyword evidence="3" id="KW-0813">Transport</keyword>
<keyword evidence="4 11" id="KW-0963">Cytoplasm</keyword>
<dbReference type="GO" id="GO:0019786">
    <property type="term" value="F:protein-phosphatidylethanolamide deconjugating activity"/>
    <property type="evidence" value="ECO:0007669"/>
    <property type="project" value="InterPro"/>
</dbReference>
<dbReference type="AlphaFoldDB" id="A0A6M2DQI4"/>
<proteinExistence type="inferred from homology"/>
<dbReference type="InterPro" id="IPR005078">
    <property type="entry name" value="Peptidase_C54"/>
</dbReference>
<keyword evidence="6 11" id="KW-0378">Hydrolase</keyword>
<dbReference type="GO" id="GO:0000423">
    <property type="term" value="P:mitophagy"/>
    <property type="evidence" value="ECO:0007669"/>
    <property type="project" value="TreeGrafter"/>
</dbReference>
<evidence type="ECO:0000256" key="1">
    <source>
        <dbReference type="ARBA" id="ARBA00004496"/>
    </source>
</evidence>
<dbReference type="GO" id="GO:0004197">
    <property type="term" value="F:cysteine-type endopeptidase activity"/>
    <property type="evidence" value="ECO:0007669"/>
    <property type="project" value="TreeGrafter"/>
</dbReference>
<dbReference type="PANTHER" id="PTHR22624">
    <property type="entry name" value="CYSTEINE PROTEASE ATG4"/>
    <property type="match status" value="1"/>
</dbReference>
<dbReference type="GO" id="GO:0015031">
    <property type="term" value="P:protein transport"/>
    <property type="evidence" value="ECO:0007669"/>
    <property type="project" value="UniProtKB-KW"/>
</dbReference>
<evidence type="ECO:0000256" key="4">
    <source>
        <dbReference type="ARBA" id="ARBA00022490"/>
    </source>
</evidence>
<protein>
    <recommendedName>
        <fullName evidence="11">Cysteine protease</fullName>
        <ecNumber evidence="11">3.4.22.-</ecNumber>
    </recommendedName>
</protein>
<dbReference type="SUPFAM" id="SSF54001">
    <property type="entry name" value="Cysteine proteinases"/>
    <property type="match status" value="1"/>
</dbReference>
<dbReference type="GO" id="GO:0034727">
    <property type="term" value="P:piecemeal microautophagy of the nucleus"/>
    <property type="evidence" value="ECO:0007669"/>
    <property type="project" value="TreeGrafter"/>
</dbReference>
<accession>A0A6M2DQI4</accession>
<dbReference type="GO" id="GO:0005737">
    <property type="term" value="C:cytoplasm"/>
    <property type="evidence" value="ECO:0007669"/>
    <property type="project" value="UniProtKB-SubCell"/>
</dbReference>
<comment type="similarity">
    <text evidence="2 11">Belongs to the peptidase C54 family.</text>
</comment>
<comment type="catalytic activity">
    <reaction evidence="10">
        <text>[protein]-C-terminal L-amino acid-glycyl-phosphatidylethanolamide + H2O = [protein]-C-terminal L-amino acid-glycine + a 1,2-diacyl-sn-glycero-3-phosphoethanolamine</text>
        <dbReference type="Rhea" id="RHEA:67548"/>
        <dbReference type="Rhea" id="RHEA-COMP:17323"/>
        <dbReference type="Rhea" id="RHEA-COMP:17324"/>
        <dbReference type="ChEBI" id="CHEBI:15377"/>
        <dbReference type="ChEBI" id="CHEBI:64612"/>
        <dbReference type="ChEBI" id="CHEBI:172940"/>
        <dbReference type="ChEBI" id="CHEBI:172941"/>
    </reaction>
    <physiologicalReaction direction="left-to-right" evidence="10">
        <dbReference type="Rhea" id="RHEA:67549"/>
    </physiologicalReaction>
</comment>
<dbReference type="GO" id="GO:0000045">
    <property type="term" value="P:autophagosome assembly"/>
    <property type="evidence" value="ECO:0007669"/>
    <property type="project" value="TreeGrafter"/>
</dbReference>
<sequence>MSYEVLSWDKIGFGNFGNSSNSRLEDAQSKNKVETKLMSMWNNMKYGWTVKMRTNFSKELPVWLLGRCYHKKSPSPETSVEVLGSSISSMELATDATGLDNDWEGDSGIEGFKLDFTSRLWLTYRREFATLRSNNTGPSFSSDCGWGCMLRSGQMMLAQALICHFLGRGWRWHGERSGMHMTAAAFQEDRLHRMIVKWFGDKSSRNSPLSIHALVALGEQAGRRAGDWYGPGAVAHLLRQAVQQAAQENIELDNLAVYVAQDCAVYLQDVLDACQPSVKANVAPPWKQKCSNSQNNREHASTNSSWKALILLVPLRLGAEKLNQIYGPCLLAMLSQESCIGIIGGRPRHSLYFIGYQDDKLIHLDPHYCQEAVDVWVPDFPLQSFHCKSPRKMNLSKIDPSCCIGFYLPTRHDFESFVQNIQEYLVPPSSVPGSSEYPMFVFCEGKSTQAQGTPLNISRYGRASEVVQSDSDFETEEFELL</sequence>
<reference evidence="13" key="1">
    <citation type="submission" date="2020-03" db="EMBL/GenBank/DDBJ databases">
        <title>Transcriptomic Profiling of the Digestive Tract of the Rat Flea, Xenopsylla cheopis, Following Blood Feeding and Infection with Yersinia pestis.</title>
        <authorList>
            <person name="Bland D.M."/>
            <person name="Martens C.A."/>
            <person name="Virtaneva K."/>
            <person name="Kanakabandi K."/>
            <person name="Long D."/>
            <person name="Rosenke R."/>
            <person name="Saturday G.A."/>
            <person name="Hoyt F.H."/>
            <person name="Bruno D.P."/>
            <person name="Ribeiro J.M.C."/>
            <person name="Hinnebusch J."/>
        </authorList>
    </citation>
    <scope>NUCLEOTIDE SEQUENCE</scope>
</reference>